<dbReference type="Pfam" id="PF00581">
    <property type="entry name" value="Rhodanese"/>
    <property type="match status" value="1"/>
</dbReference>
<sequence length="120" mass="12673">MPAQAGTLDAPQAQTLEARHEIVLVDIRTPMEWSDTGIPAGAATISWGRPDFAERLLELAKGNRAAPLVLICRTGNRSSRALAYLAEQGFTAVSHVPEGMAGSAAGPGWLARGLPTSQWP</sequence>
<dbReference type="Proteomes" id="UP000480684">
    <property type="component" value="Unassembled WGS sequence"/>
</dbReference>
<name>A0A7C9QUZ9_9PROT</name>
<gene>
    <name evidence="2" type="ORF">G4223_14270</name>
</gene>
<dbReference type="PANTHER" id="PTHR43031:SF1">
    <property type="entry name" value="PYRIDINE NUCLEOTIDE-DISULPHIDE OXIDOREDUCTASE"/>
    <property type="match status" value="1"/>
</dbReference>
<dbReference type="InterPro" id="IPR001763">
    <property type="entry name" value="Rhodanese-like_dom"/>
</dbReference>
<comment type="caution">
    <text evidence="2">The sequence shown here is derived from an EMBL/GenBank/DDBJ whole genome shotgun (WGS) entry which is preliminary data.</text>
</comment>
<feature type="domain" description="Rhodanese" evidence="1">
    <location>
        <begin position="18"/>
        <end position="118"/>
    </location>
</feature>
<dbReference type="InterPro" id="IPR050229">
    <property type="entry name" value="GlpE_sulfurtransferase"/>
</dbReference>
<dbReference type="SUPFAM" id="SSF52821">
    <property type="entry name" value="Rhodanese/Cell cycle control phosphatase"/>
    <property type="match status" value="1"/>
</dbReference>
<dbReference type="Gene3D" id="3.40.250.10">
    <property type="entry name" value="Rhodanese-like domain"/>
    <property type="match status" value="1"/>
</dbReference>
<dbReference type="EMBL" id="JAAIYP010000039">
    <property type="protein sequence ID" value="NFV81280.1"/>
    <property type="molecule type" value="Genomic_DNA"/>
</dbReference>
<protein>
    <submittedName>
        <fullName evidence="2">Rhodanese-like domain-containing protein</fullName>
    </submittedName>
</protein>
<evidence type="ECO:0000313" key="3">
    <source>
        <dbReference type="Proteomes" id="UP000480684"/>
    </source>
</evidence>
<dbReference type="InterPro" id="IPR036873">
    <property type="entry name" value="Rhodanese-like_dom_sf"/>
</dbReference>
<proteinExistence type="predicted"/>
<evidence type="ECO:0000259" key="1">
    <source>
        <dbReference type="PROSITE" id="PS50206"/>
    </source>
</evidence>
<dbReference type="PANTHER" id="PTHR43031">
    <property type="entry name" value="FAD-DEPENDENT OXIDOREDUCTASE"/>
    <property type="match status" value="1"/>
</dbReference>
<evidence type="ECO:0000313" key="2">
    <source>
        <dbReference type="EMBL" id="NFV81280.1"/>
    </source>
</evidence>
<accession>A0A7C9QUZ9</accession>
<dbReference type="PROSITE" id="PS50206">
    <property type="entry name" value="RHODANESE_3"/>
    <property type="match status" value="1"/>
</dbReference>
<reference evidence="2 3" key="1">
    <citation type="submission" date="2020-02" db="EMBL/GenBank/DDBJ databases">
        <authorList>
            <person name="Dziuba M."/>
            <person name="Kuznetsov B."/>
            <person name="Mardanov A."/>
            <person name="Ravin N."/>
            <person name="Grouzdev D."/>
        </authorList>
    </citation>
    <scope>NUCLEOTIDE SEQUENCE [LARGE SCALE GENOMIC DNA]</scope>
    <source>
        <strain evidence="2 3">SpK</strain>
    </source>
</reference>
<dbReference type="AlphaFoldDB" id="A0A7C9QUZ9"/>
<dbReference type="RefSeq" id="WP_163681100.1">
    <property type="nucleotide sequence ID" value="NZ_JAAIYP010000039.1"/>
</dbReference>
<keyword evidence="3" id="KW-1185">Reference proteome</keyword>
<organism evidence="2 3">
    <name type="scientific">Magnetospirillum aberrantis SpK</name>
    <dbReference type="NCBI Taxonomy" id="908842"/>
    <lineage>
        <taxon>Bacteria</taxon>
        <taxon>Pseudomonadati</taxon>
        <taxon>Pseudomonadota</taxon>
        <taxon>Alphaproteobacteria</taxon>
        <taxon>Rhodospirillales</taxon>
        <taxon>Rhodospirillaceae</taxon>
        <taxon>Magnetospirillum</taxon>
    </lineage>
</organism>
<dbReference type="SMART" id="SM00450">
    <property type="entry name" value="RHOD"/>
    <property type="match status" value="1"/>
</dbReference>